<dbReference type="InterPro" id="IPR051324">
    <property type="entry name" value="Stress/Tellurium_Resist"/>
</dbReference>
<dbReference type="HOGENOM" id="CLU_047549_0_0_6"/>
<dbReference type="PANTHER" id="PTHR32097">
    <property type="entry name" value="CAMP-BINDING PROTEIN 1-RELATED"/>
    <property type="match status" value="1"/>
</dbReference>
<comment type="similarity">
    <text evidence="1">Belongs to the CAPAB/TerDEXZ family.</text>
</comment>
<sequence>MTSVALQPGANTSLSAAPSRPTRVIIAVGWTPSSPAGLEIDASAFLLGPNGKVRGDDDLVFYNNPRTADGSVATTPAPTGDQQAFLVEFAKIAGAIEKIAFCVTIHEGEARRQSFGTLQSAWIRALDANDGAEIARFDLPLAGRQEVAMIFCEVYRRNQEWKLRAVGQGFNQGLAPLASGFGIQVDRPAPPPPAPPRPSAPPPRPTSPAPAPATPPARPVNLEKITLEKRTPISLEKRGQGFGEIVVNLNWNRRPPPAKGFFAKLTGSASIDLDLGCLYKLRDGRPGAVQALGNVFGSLQQPPYVRLMGDDRTGASTEGEFLHINGQHWDALEKILVFAFIYQGVPNWSATDAVVTIRTPGQPTLELRLDSHRNDQNMCALALLENDRGNIKVTKQVEYFRDHALMDRAYGFGLRWVAGRKD</sequence>
<feature type="compositionally biased region" description="Pro residues" evidence="3">
    <location>
        <begin position="188"/>
        <end position="218"/>
    </location>
</feature>
<dbReference type="STRING" id="765912.Thimo_3694"/>
<keyword evidence="2" id="KW-0778">Tellurium resistance</keyword>
<name>L0H3U8_9GAMM</name>
<dbReference type="PANTHER" id="PTHR32097:SF4">
    <property type="entry name" value="GENERAL STRESS PROTEIN 16U"/>
    <property type="match status" value="1"/>
</dbReference>
<dbReference type="KEGG" id="tmb:Thimo_3694"/>
<protein>
    <submittedName>
        <fullName evidence="5">Uncharacterized protein involved in stress response</fullName>
    </submittedName>
</protein>
<dbReference type="AlphaFoldDB" id="L0H3U8"/>
<accession>L0H3U8</accession>
<organism evidence="5 6">
    <name type="scientific">Thioflavicoccus mobilis 8321</name>
    <dbReference type="NCBI Taxonomy" id="765912"/>
    <lineage>
        <taxon>Bacteria</taxon>
        <taxon>Pseudomonadati</taxon>
        <taxon>Pseudomonadota</taxon>
        <taxon>Gammaproteobacteria</taxon>
        <taxon>Chromatiales</taxon>
        <taxon>Chromatiaceae</taxon>
        <taxon>Thioflavicoccus</taxon>
    </lineage>
</organism>
<evidence type="ECO:0000259" key="4">
    <source>
        <dbReference type="Pfam" id="PF02342"/>
    </source>
</evidence>
<dbReference type="Proteomes" id="UP000010816">
    <property type="component" value="Chromosome"/>
</dbReference>
<feature type="region of interest" description="Disordered" evidence="3">
    <location>
        <begin position="181"/>
        <end position="223"/>
    </location>
</feature>
<dbReference type="OrthoDB" id="2079357at2"/>
<proteinExistence type="inferred from homology"/>
<evidence type="ECO:0000256" key="3">
    <source>
        <dbReference type="SAM" id="MobiDB-lite"/>
    </source>
</evidence>
<dbReference type="PIRSF" id="PIRSF037118">
    <property type="entry name" value="Tellurite_resistance_TerA"/>
    <property type="match status" value="1"/>
</dbReference>
<dbReference type="GO" id="GO:0046690">
    <property type="term" value="P:response to tellurium ion"/>
    <property type="evidence" value="ECO:0007669"/>
    <property type="project" value="UniProtKB-KW"/>
</dbReference>
<dbReference type="CDD" id="cd06974">
    <property type="entry name" value="TerD_like"/>
    <property type="match status" value="2"/>
</dbReference>
<evidence type="ECO:0000313" key="5">
    <source>
        <dbReference type="EMBL" id="AGA92350.1"/>
    </source>
</evidence>
<dbReference type="InterPro" id="IPR017115">
    <property type="entry name" value="Tellurite_resistance_TerA"/>
</dbReference>
<dbReference type="EMBL" id="CP003051">
    <property type="protein sequence ID" value="AGA92350.1"/>
    <property type="molecule type" value="Genomic_DNA"/>
</dbReference>
<evidence type="ECO:0000313" key="6">
    <source>
        <dbReference type="Proteomes" id="UP000010816"/>
    </source>
</evidence>
<evidence type="ECO:0000256" key="2">
    <source>
        <dbReference type="ARBA" id="ARBA00022686"/>
    </source>
</evidence>
<dbReference type="eggNOG" id="COG2310">
    <property type="taxonomic scope" value="Bacteria"/>
</dbReference>
<dbReference type="Gene3D" id="2.60.60.30">
    <property type="entry name" value="sav2460 like domains"/>
    <property type="match status" value="2"/>
</dbReference>
<dbReference type="eggNOG" id="COG4110">
    <property type="taxonomic scope" value="Bacteria"/>
</dbReference>
<dbReference type="Pfam" id="PF02342">
    <property type="entry name" value="TerD"/>
    <property type="match status" value="1"/>
</dbReference>
<gene>
    <name evidence="5" type="ORF">Thimo_3694</name>
</gene>
<dbReference type="RefSeq" id="WP_015282475.1">
    <property type="nucleotide sequence ID" value="NC_019940.1"/>
</dbReference>
<dbReference type="InterPro" id="IPR003325">
    <property type="entry name" value="TerD"/>
</dbReference>
<dbReference type="PATRIC" id="fig|765912.4.peg.3618"/>
<feature type="domain" description="TerD" evidence="4">
    <location>
        <begin position="4"/>
        <end position="181"/>
    </location>
</feature>
<reference evidence="5 6" key="1">
    <citation type="submission" date="2011-09" db="EMBL/GenBank/DDBJ databases">
        <title>Complete sequence of chromosome of Thioflavicoccus mobilis 8321.</title>
        <authorList>
            <consortium name="US DOE Joint Genome Institute"/>
            <person name="Lucas S."/>
            <person name="Han J."/>
            <person name="Lapidus A."/>
            <person name="Cheng J.-F."/>
            <person name="Goodwin L."/>
            <person name="Pitluck S."/>
            <person name="Peters L."/>
            <person name="Ovchinnikova G."/>
            <person name="Lu M."/>
            <person name="Detter J.C."/>
            <person name="Han C."/>
            <person name="Tapia R."/>
            <person name="Land M."/>
            <person name="Hauser L."/>
            <person name="Kyrpides N."/>
            <person name="Ivanova N."/>
            <person name="Pagani I."/>
            <person name="Vogl K."/>
            <person name="Liu Z."/>
            <person name="Imhoff J."/>
            <person name="Thiel V."/>
            <person name="Frigaard N.-U."/>
            <person name="Bryant D."/>
            <person name="Woyke T."/>
        </authorList>
    </citation>
    <scope>NUCLEOTIDE SEQUENCE [LARGE SCALE GENOMIC DNA]</scope>
    <source>
        <strain evidence="5 6">8321</strain>
    </source>
</reference>
<evidence type="ECO:0000256" key="1">
    <source>
        <dbReference type="ARBA" id="ARBA00008775"/>
    </source>
</evidence>
<keyword evidence="6" id="KW-1185">Reference proteome</keyword>